<reference evidence="3 4" key="1">
    <citation type="submission" date="2018-06" db="EMBL/GenBank/DDBJ databases">
        <title>Genomic Encyclopedia of Archaeal and Bacterial Type Strains, Phase II (KMG-II): from individual species to whole genera.</title>
        <authorList>
            <person name="Goeker M."/>
        </authorList>
    </citation>
    <scope>NUCLEOTIDE SEQUENCE [LARGE SCALE GENOMIC DNA]</scope>
    <source>
        <strain evidence="3 4">DSM 17205</strain>
    </source>
</reference>
<dbReference type="Pfam" id="PF05569">
    <property type="entry name" value="Peptidase_M56"/>
    <property type="match status" value="1"/>
</dbReference>
<dbReference type="Proteomes" id="UP000248584">
    <property type="component" value="Unassembled WGS sequence"/>
</dbReference>
<gene>
    <name evidence="3" type="ORF">LX97_00767</name>
</gene>
<sequence>MEHFIINSSVCLFVLWLAYKLLLENTSWHVFKRWFLIGSLIISLCIPFIVVETIVVPIEQTPFAAYELALEETIIEETAFEVNWWYVTLGIYIIGFVVMLWRFGKNLNSFRIQQEDEISSYKTYQLILRNQITIPHSFLKRIFVSKKDHGTNKIPAVVLEHEKAHLDQKHTLDILFIESLIVLFWFNPILYIIRYSMKLNHEFLADRVVLNQGITTTEYQQLLLDHATTSYEQSMANTFTFPIIKKRFHIMKTHTSNTSLVLRSLALIPILALLVISCGKEETEFIEIEETVIEEQQNNRKIIAVDPSDPEGNITINGEPHFYKIKGEKIEIYDQNGILQDFESQGYEVVKADEIIEVVEVLENLTPEDITTYNQLAKKHEQYMKLKDQLIVWENETAHMQTVFNSMNEEQRAANEPWPFTGTHYGVEYKPGQIPPPPPPAIIKVVTFEEIEQYNSWAKQINDTNNEAKKTGSNEYAIVKAKDVNTFKSIYDNMTKAQKSNAQPWPNLPPPPPPAAPTANSGYIKVDGNIYHYTLKENDNNFYDRKGNIIDVYGKTVEYVKKEDLPPPPPPADPLDYINDKGDKMNYYIDDVKVNAAKAKAFIKKNGKKGIEIGPVDGVYSLKMYTSSDDKRVYIDQNPDNIYGPTRLDRDLKC</sequence>
<feature type="transmembrane region" description="Helical" evidence="1">
    <location>
        <begin position="35"/>
        <end position="58"/>
    </location>
</feature>
<protein>
    <submittedName>
        <fullName evidence="3">Beta-lactamase regulating signal transducer with metallopeptidase domain</fullName>
    </submittedName>
</protein>
<evidence type="ECO:0000313" key="4">
    <source>
        <dbReference type="Proteomes" id="UP000248584"/>
    </source>
</evidence>
<proteinExistence type="predicted"/>
<feature type="transmembrane region" description="Helical" evidence="1">
    <location>
        <begin position="84"/>
        <end position="103"/>
    </location>
</feature>
<dbReference type="InterPro" id="IPR008756">
    <property type="entry name" value="Peptidase_M56"/>
</dbReference>
<keyword evidence="1" id="KW-0472">Membrane</keyword>
<keyword evidence="1" id="KW-0812">Transmembrane</keyword>
<feature type="transmembrane region" description="Helical" evidence="1">
    <location>
        <begin position="172"/>
        <end position="193"/>
    </location>
</feature>
<dbReference type="PANTHER" id="PTHR34978">
    <property type="entry name" value="POSSIBLE SENSOR-TRANSDUCER PROTEIN BLAR"/>
    <property type="match status" value="1"/>
</dbReference>
<feature type="domain" description="Peptidase M56" evidence="2">
    <location>
        <begin position="128"/>
        <end position="235"/>
    </location>
</feature>
<feature type="transmembrane region" description="Helical" evidence="1">
    <location>
        <begin position="6"/>
        <end position="23"/>
    </location>
</feature>
<dbReference type="RefSeq" id="WP_015361589.1">
    <property type="nucleotide sequence ID" value="NZ_QKZR01000001.1"/>
</dbReference>
<accession>A0ABX5Q129</accession>
<dbReference type="PANTHER" id="PTHR34978:SF3">
    <property type="entry name" value="SLR0241 PROTEIN"/>
    <property type="match status" value="1"/>
</dbReference>
<comment type="caution">
    <text evidence="3">The sequence shown here is derived from an EMBL/GenBank/DDBJ whole genome shotgun (WGS) entry which is preliminary data.</text>
</comment>
<keyword evidence="4" id="KW-1185">Reference proteome</keyword>
<evidence type="ECO:0000313" key="3">
    <source>
        <dbReference type="EMBL" id="PZX43763.1"/>
    </source>
</evidence>
<dbReference type="EMBL" id="QKZR01000001">
    <property type="protein sequence ID" value="PZX43763.1"/>
    <property type="molecule type" value="Genomic_DNA"/>
</dbReference>
<evidence type="ECO:0000256" key="1">
    <source>
        <dbReference type="SAM" id="Phobius"/>
    </source>
</evidence>
<name>A0ABX5Q129_9FLAO</name>
<evidence type="ECO:0000259" key="2">
    <source>
        <dbReference type="Pfam" id="PF05569"/>
    </source>
</evidence>
<keyword evidence="1" id="KW-1133">Transmembrane helix</keyword>
<organism evidence="3 4">
    <name type="scientific">Nonlabens dokdonensis</name>
    <dbReference type="NCBI Taxonomy" id="328515"/>
    <lineage>
        <taxon>Bacteria</taxon>
        <taxon>Pseudomonadati</taxon>
        <taxon>Bacteroidota</taxon>
        <taxon>Flavobacteriia</taxon>
        <taxon>Flavobacteriales</taxon>
        <taxon>Flavobacteriaceae</taxon>
        <taxon>Nonlabens</taxon>
    </lineage>
</organism>
<dbReference type="InterPro" id="IPR052173">
    <property type="entry name" value="Beta-lactam_resp_regulator"/>
</dbReference>